<dbReference type="PANTHER" id="PTHR30341:SF0">
    <property type="entry name" value="NA(+)_H(+) ANTIPORTER NHAA"/>
    <property type="match status" value="1"/>
</dbReference>
<keyword evidence="10" id="KW-0739">Sodium transport</keyword>
<keyword evidence="3" id="KW-0050">Antiport</keyword>
<evidence type="ECO:0000256" key="2">
    <source>
        <dbReference type="ARBA" id="ARBA00022448"/>
    </source>
</evidence>
<dbReference type="InterPro" id="IPR023171">
    <property type="entry name" value="Na/H_antiporter_dom_sf"/>
</dbReference>
<evidence type="ECO:0000313" key="12">
    <source>
        <dbReference type="EMBL" id="RRS01411.1"/>
    </source>
</evidence>
<dbReference type="PANTHER" id="PTHR30341">
    <property type="entry name" value="SODIUM ION/PROTON ANTIPORTER NHAA-RELATED"/>
    <property type="match status" value="1"/>
</dbReference>
<keyword evidence="13" id="KW-1185">Reference proteome</keyword>
<dbReference type="Proteomes" id="UP000277256">
    <property type="component" value="Unassembled WGS sequence"/>
</dbReference>
<dbReference type="GO" id="GO:0015385">
    <property type="term" value="F:sodium:proton antiporter activity"/>
    <property type="evidence" value="ECO:0007669"/>
    <property type="project" value="TreeGrafter"/>
</dbReference>
<keyword evidence="8" id="KW-0406">Ion transport</keyword>
<evidence type="ECO:0000256" key="6">
    <source>
        <dbReference type="ARBA" id="ARBA00022989"/>
    </source>
</evidence>
<keyword evidence="4" id="KW-1003">Cell membrane</keyword>
<dbReference type="InterPro" id="IPR004670">
    <property type="entry name" value="NhaA"/>
</dbReference>
<evidence type="ECO:0000256" key="8">
    <source>
        <dbReference type="ARBA" id="ARBA00023065"/>
    </source>
</evidence>
<evidence type="ECO:0000256" key="5">
    <source>
        <dbReference type="ARBA" id="ARBA00022692"/>
    </source>
</evidence>
<reference evidence="12 13" key="1">
    <citation type="submission" date="2018-12" db="EMBL/GenBank/DDBJ databases">
        <title>Glycomyces sp. YIM 121974 draft genome.</title>
        <authorList>
            <person name="Li Q."/>
        </authorList>
    </citation>
    <scope>NUCLEOTIDE SEQUENCE [LARGE SCALE GENOMIC DNA]</scope>
    <source>
        <strain evidence="12 13">YIM 121974</strain>
    </source>
</reference>
<evidence type="ECO:0000256" key="1">
    <source>
        <dbReference type="ARBA" id="ARBA00004429"/>
    </source>
</evidence>
<comment type="caution">
    <text evidence="12">The sequence shown here is derived from an EMBL/GenBank/DDBJ whole genome shotgun (WGS) entry which is preliminary data.</text>
</comment>
<keyword evidence="5 11" id="KW-0812">Transmembrane</keyword>
<dbReference type="GO" id="GO:0005886">
    <property type="term" value="C:plasma membrane"/>
    <property type="evidence" value="ECO:0007669"/>
    <property type="project" value="UniProtKB-SubCell"/>
</dbReference>
<evidence type="ECO:0000256" key="3">
    <source>
        <dbReference type="ARBA" id="ARBA00022449"/>
    </source>
</evidence>
<accession>A0A426V3J8</accession>
<keyword evidence="2" id="KW-0813">Transport</keyword>
<dbReference type="EMBL" id="RSEB01000001">
    <property type="protein sequence ID" value="RRS01411.1"/>
    <property type="molecule type" value="Genomic_DNA"/>
</dbReference>
<evidence type="ECO:0000313" key="13">
    <source>
        <dbReference type="Proteomes" id="UP000277256"/>
    </source>
</evidence>
<proteinExistence type="predicted"/>
<sequence length="105" mass="10737">MTGGSAHASRSAFEHVVRYYRGNRDFAASALSFVELGITAATWIAAVAGIGFTVALFITELAFHSGDAALLTDEAKIGVLVGSVAAALIGAAIVATTAPRRRSDA</sequence>
<evidence type="ECO:0000256" key="11">
    <source>
        <dbReference type="SAM" id="Phobius"/>
    </source>
</evidence>
<evidence type="ECO:0000256" key="4">
    <source>
        <dbReference type="ARBA" id="ARBA00022475"/>
    </source>
</evidence>
<organism evidence="12 13">
    <name type="scientific">Glycomyces terrestris</name>
    <dbReference type="NCBI Taxonomy" id="2493553"/>
    <lineage>
        <taxon>Bacteria</taxon>
        <taxon>Bacillati</taxon>
        <taxon>Actinomycetota</taxon>
        <taxon>Actinomycetes</taxon>
        <taxon>Glycomycetales</taxon>
        <taxon>Glycomycetaceae</taxon>
        <taxon>Glycomyces</taxon>
    </lineage>
</organism>
<feature type="transmembrane region" description="Helical" evidence="11">
    <location>
        <begin position="77"/>
        <end position="98"/>
    </location>
</feature>
<dbReference type="GO" id="GO:0006885">
    <property type="term" value="P:regulation of pH"/>
    <property type="evidence" value="ECO:0007669"/>
    <property type="project" value="InterPro"/>
</dbReference>
<dbReference type="Gene3D" id="1.20.1530.10">
    <property type="entry name" value="Na+/H+ antiporter like domain"/>
    <property type="match status" value="1"/>
</dbReference>
<keyword evidence="7" id="KW-0915">Sodium</keyword>
<dbReference type="AlphaFoldDB" id="A0A426V3J8"/>
<keyword evidence="6 11" id="KW-1133">Transmembrane helix</keyword>
<protein>
    <submittedName>
        <fullName evidence="12">Uncharacterized protein</fullName>
    </submittedName>
</protein>
<evidence type="ECO:0000256" key="10">
    <source>
        <dbReference type="ARBA" id="ARBA00023201"/>
    </source>
</evidence>
<comment type="subcellular location">
    <subcellularLocation>
        <location evidence="1">Cell inner membrane</location>
        <topology evidence="1">Multi-pass membrane protein</topology>
    </subcellularLocation>
</comment>
<dbReference type="RefSeq" id="WP_125245889.1">
    <property type="nucleotide sequence ID" value="NZ_RSEB01000001.1"/>
</dbReference>
<gene>
    <name evidence="12" type="ORF">EIW28_01150</name>
</gene>
<feature type="transmembrane region" description="Helical" evidence="11">
    <location>
        <begin position="30"/>
        <end position="57"/>
    </location>
</feature>
<name>A0A426V3J8_9ACTN</name>
<dbReference type="Pfam" id="PF06965">
    <property type="entry name" value="Na_H_antiport_1"/>
    <property type="match status" value="1"/>
</dbReference>
<evidence type="ECO:0000256" key="9">
    <source>
        <dbReference type="ARBA" id="ARBA00023136"/>
    </source>
</evidence>
<evidence type="ECO:0000256" key="7">
    <source>
        <dbReference type="ARBA" id="ARBA00023053"/>
    </source>
</evidence>
<keyword evidence="9 11" id="KW-0472">Membrane</keyword>